<gene>
    <name evidence="1" type="ORF">EDS130_LOCUS44366</name>
</gene>
<dbReference type="Gene3D" id="3.80.10.10">
    <property type="entry name" value="Ribonuclease Inhibitor"/>
    <property type="match status" value="1"/>
</dbReference>
<organism evidence="1 2">
    <name type="scientific">Adineta ricciae</name>
    <name type="common">Rotifer</name>
    <dbReference type="NCBI Taxonomy" id="249248"/>
    <lineage>
        <taxon>Eukaryota</taxon>
        <taxon>Metazoa</taxon>
        <taxon>Spiralia</taxon>
        <taxon>Gnathifera</taxon>
        <taxon>Rotifera</taxon>
        <taxon>Eurotatoria</taxon>
        <taxon>Bdelloidea</taxon>
        <taxon>Adinetida</taxon>
        <taxon>Adinetidae</taxon>
        <taxon>Adineta</taxon>
    </lineage>
</organism>
<dbReference type="AlphaFoldDB" id="A0A815VCF3"/>
<proteinExistence type="predicted"/>
<accession>A0A815VCF3</accession>
<reference evidence="1" key="1">
    <citation type="submission" date="2021-02" db="EMBL/GenBank/DDBJ databases">
        <authorList>
            <person name="Nowell W R."/>
        </authorList>
    </citation>
    <scope>NUCLEOTIDE SEQUENCE</scope>
</reference>
<dbReference type="InterPro" id="IPR032675">
    <property type="entry name" value="LRR_dom_sf"/>
</dbReference>
<protein>
    <recommendedName>
        <fullName evidence="3">F-box domain-containing protein</fullName>
    </recommendedName>
</protein>
<dbReference type="SUPFAM" id="SSF52047">
    <property type="entry name" value="RNI-like"/>
    <property type="match status" value="2"/>
</dbReference>
<evidence type="ECO:0000313" key="2">
    <source>
        <dbReference type="Proteomes" id="UP000663852"/>
    </source>
</evidence>
<evidence type="ECO:0000313" key="1">
    <source>
        <dbReference type="EMBL" id="CAF1528315.1"/>
    </source>
</evidence>
<sequence>MTIHCMEDLSNELFFDIFDYLDGCDVINAFFYLNVRFRHLILTLPLLFKIKLCPEEKSNVNGTRKQVIVPYKHRILSLYLADSLIINRFFTIYPISSAFERLESLNLQLIRKDQLVLLETLSILTRLFRLIIHFTDDTMDLSDIYGFIGNLPVLEYNKISILFAKFVSFSSNIIKKQSTSIKQLVIDYNCTTEDLSHTLAHTPQLHRLYLKKTLNSSQHIVSSPTLSNLTHLHINKCDMHFDQFKLLIEEISSQLQVLKLFTLDHSSYLDANHWEQIISHHMTKLQKFYFQHRESSDNNHQPKPHHQLINQFTSSFWTDRQWIFDITINNLDFIYSIQPYRKQWFESDQFNNQTEIQRTEINSSIQFDKNVQLTITHRFTHACLRLLTNKINSISTIVKITCLDIDCSKIIRSTLISLIDLLPHLNSLKISYLPSPERQSIVIMQENKKIIKVNLEQMFDIEQIQFLIQLCSCIQYLIINCTSDTDLISYIRSILKSFKYLLQLTLKMPSVSNTIVARIQTLINNEYPHQYSTECQNNQMILRRNR</sequence>
<name>A0A815VCF3_ADIRI</name>
<dbReference type="Proteomes" id="UP000663852">
    <property type="component" value="Unassembled WGS sequence"/>
</dbReference>
<dbReference type="EMBL" id="CAJNOJ010000845">
    <property type="protein sequence ID" value="CAF1528315.1"/>
    <property type="molecule type" value="Genomic_DNA"/>
</dbReference>
<evidence type="ECO:0008006" key="3">
    <source>
        <dbReference type="Google" id="ProtNLM"/>
    </source>
</evidence>
<comment type="caution">
    <text evidence="1">The sequence shown here is derived from an EMBL/GenBank/DDBJ whole genome shotgun (WGS) entry which is preliminary data.</text>
</comment>
<dbReference type="OrthoDB" id="10056463at2759"/>